<evidence type="ECO:0000313" key="3">
    <source>
        <dbReference type="Proteomes" id="UP000180088"/>
    </source>
</evidence>
<dbReference type="InterPro" id="IPR011990">
    <property type="entry name" value="TPR-like_helical_dom_sf"/>
</dbReference>
<dbReference type="Gene3D" id="1.25.40.10">
    <property type="entry name" value="Tetratricopeptide repeat domain"/>
    <property type="match status" value="1"/>
</dbReference>
<reference evidence="2 3" key="1">
    <citation type="submission" date="2016-09" db="EMBL/GenBank/DDBJ databases">
        <title>Chromobacterium muskegensis sp. nov., an insecticidal bacterium isolated from Sphagnum bogs.</title>
        <authorList>
            <person name="Sparks M.E."/>
            <person name="Blackburn M.B."/>
            <person name="Gundersen-Rindal D.E."/>
            <person name="Mitchell A."/>
            <person name="Farrar R."/>
            <person name="Kuhar D."/>
        </authorList>
    </citation>
    <scope>NUCLEOTIDE SEQUENCE [LARGE SCALE GENOMIC DNA]</scope>
    <source>
        <strain evidence="2 3">37-2</strain>
    </source>
</reference>
<dbReference type="STRING" id="1903179.BI347_08535"/>
<evidence type="ECO:0000313" key="2">
    <source>
        <dbReference type="EMBL" id="OHX13558.1"/>
    </source>
</evidence>
<protein>
    <submittedName>
        <fullName evidence="2">Uncharacterized protein</fullName>
    </submittedName>
</protein>
<dbReference type="PROSITE" id="PS50005">
    <property type="entry name" value="TPR"/>
    <property type="match status" value="1"/>
</dbReference>
<dbReference type="EMBL" id="MKCS01000001">
    <property type="protein sequence ID" value="OHX13558.1"/>
    <property type="molecule type" value="Genomic_DNA"/>
</dbReference>
<dbReference type="Pfam" id="PF13424">
    <property type="entry name" value="TPR_12"/>
    <property type="match status" value="1"/>
</dbReference>
<accession>A0A1S1X2G6</accession>
<dbReference type="SUPFAM" id="SSF48452">
    <property type="entry name" value="TPR-like"/>
    <property type="match status" value="1"/>
</dbReference>
<proteinExistence type="predicted"/>
<comment type="caution">
    <text evidence="2">The sequence shown here is derived from an EMBL/GenBank/DDBJ whole genome shotgun (WGS) entry which is preliminary data.</text>
</comment>
<name>A0A1S1X2G6_9NEIS</name>
<gene>
    <name evidence="2" type="ORF">BI347_08535</name>
</gene>
<dbReference type="Proteomes" id="UP000180088">
    <property type="component" value="Unassembled WGS sequence"/>
</dbReference>
<dbReference type="InterPro" id="IPR019734">
    <property type="entry name" value="TPR_rpt"/>
</dbReference>
<evidence type="ECO:0000256" key="1">
    <source>
        <dbReference type="PROSITE-ProRule" id="PRU00339"/>
    </source>
</evidence>
<organism evidence="2 3">
    <name type="scientific">Chromobacterium sphagni</name>
    <dbReference type="NCBI Taxonomy" id="1903179"/>
    <lineage>
        <taxon>Bacteria</taxon>
        <taxon>Pseudomonadati</taxon>
        <taxon>Pseudomonadota</taxon>
        <taxon>Betaproteobacteria</taxon>
        <taxon>Neisseriales</taxon>
        <taxon>Chromobacteriaceae</taxon>
        <taxon>Chromobacterium</taxon>
    </lineage>
</organism>
<keyword evidence="1" id="KW-0802">TPR repeat</keyword>
<feature type="repeat" description="TPR" evidence="1">
    <location>
        <begin position="176"/>
        <end position="209"/>
    </location>
</feature>
<sequence length="289" mass="32005">MWSAAWFAAWANQAAALDLASMWNFDQPQASEQRFRAALATASPDEALILQTQIARSHGLRGDFAGARAILVAIAPQLPRAGAEAQVRYQLEWGRSWISATHPAALQTDAARAEARRAYLRALELARAAKLDALAVDALHMLAFVDAEPAAQLRWDRQALELALASGQAEARQWQASLRNNIGYALYQQRDYPAALAEFRQALALRQQGKDAAATRVAWWMVAWTLHAGGDDDEALAIQLRLERENDAAGDPDPDVFDELAKLYRAHGDSGRAEYYVRRRQEAADHVNH</sequence>
<dbReference type="AlphaFoldDB" id="A0A1S1X2G6"/>